<evidence type="ECO:0000256" key="1">
    <source>
        <dbReference type="ARBA" id="ARBA00004123"/>
    </source>
</evidence>
<dbReference type="GO" id="GO:0006974">
    <property type="term" value="P:DNA damage response"/>
    <property type="evidence" value="ECO:0007669"/>
    <property type="project" value="UniProtKB-KW"/>
</dbReference>
<dbReference type="Proteomes" id="UP001320420">
    <property type="component" value="Unassembled WGS sequence"/>
</dbReference>
<feature type="compositionally biased region" description="Polar residues" evidence="8">
    <location>
        <begin position="357"/>
        <end position="371"/>
    </location>
</feature>
<keyword evidence="6 7" id="KW-0131">Cell cycle</keyword>
<feature type="compositionally biased region" description="Low complexity" evidence="8">
    <location>
        <begin position="224"/>
        <end position="241"/>
    </location>
</feature>
<feature type="compositionally biased region" description="Acidic residues" evidence="8">
    <location>
        <begin position="22"/>
        <end position="33"/>
    </location>
</feature>
<reference evidence="10 11" key="1">
    <citation type="submission" date="2024-02" db="EMBL/GenBank/DDBJ databases">
        <title>De novo assembly and annotation of 12 fungi associated with fruit tree decline syndrome in Ontario, Canada.</title>
        <authorList>
            <person name="Sulman M."/>
            <person name="Ellouze W."/>
            <person name="Ilyukhin E."/>
        </authorList>
    </citation>
    <scope>NUCLEOTIDE SEQUENCE [LARGE SCALE GENOMIC DNA]</scope>
    <source>
        <strain evidence="10 11">M11/M66-122</strain>
    </source>
</reference>
<dbReference type="GO" id="GO:0003677">
    <property type="term" value="F:DNA binding"/>
    <property type="evidence" value="ECO:0007669"/>
    <property type="project" value="TreeGrafter"/>
</dbReference>
<evidence type="ECO:0000259" key="9">
    <source>
        <dbReference type="Pfam" id="PF07962"/>
    </source>
</evidence>
<dbReference type="InterPro" id="IPR012923">
    <property type="entry name" value="Csm3"/>
</dbReference>
<sequence length="389" mass="41640">MAPKTAGRASSPQRPPPPTNIDIDDYDVDDDPFADSGGEDAGPSAQNNNAQSKKRKDATGLGIDEEVAVAKKVRAPAVKLDETRLLSEKGIPRLRRKARDLKFKGKGHEFSDAARLLSFYQLWLDDLFPKAKFVDALAMVEKTGHKKFMRVKRMEWIEEGKPKPPRDDDDDDDLFGGDSNQQPEERDAAKFPARVAPIFQNRASQRPQTPPGDDLFGDEDIYGATPKAAKTAAPTGNSLFGSGSGAPAGGDGDIPEDDDLDALMAEEEAQRTAAPAPTAPTKSIFGTGATSRPRDQIDDDDDLDALMAEAEAQPNPPKQGSNTVPKQDPPAAKAAAVDEDDDLDALMAEAEAMSANPPKQAQTKEGQTTAASGADADEEEAMAEMDGLW</sequence>
<gene>
    <name evidence="10" type="primary">CSM3</name>
    <name evidence="10" type="ORF">SLS62_008058</name>
</gene>
<dbReference type="GO" id="GO:0000076">
    <property type="term" value="P:DNA replication checkpoint signaling"/>
    <property type="evidence" value="ECO:0007669"/>
    <property type="project" value="UniProtKB-UniRule"/>
</dbReference>
<dbReference type="EMBL" id="JAKJXP020000071">
    <property type="protein sequence ID" value="KAK7750065.1"/>
    <property type="molecule type" value="Genomic_DNA"/>
</dbReference>
<dbReference type="Pfam" id="PF07962">
    <property type="entry name" value="Swi3"/>
    <property type="match status" value="1"/>
</dbReference>
<comment type="similarity">
    <text evidence="2 7">Belongs to the CSM3 family.</text>
</comment>
<feature type="compositionally biased region" description="Gly residues" evidence="8">
    <location>
        <begin position="242"/>
        <end position="252"/>
    </location>
</feature>
<evidence type="ECO:0000256" key="3">
    <source>
        <dbReference type="ARBA" id="ARBA00022763"/>
    </source>
</evidence>
<comment type="subcellular location">
    <subcellularLocation>
        <location evidence="1 7">Nucleus</location>
    </subcellularLocation>
</comment>
<dbReference type="GO" id="GO:0043111">
    <property type="term" value="P:replication fork arrest"/>
    <property type="evidence" value="ECO:0007669"/>
    <property type="project" value="TreeGrafter"/>
</dbReference>
<evidence type="ECO:0000256" key="4">
    <source>
        <dbReference type="ARBA" id="ARBA00022880"/>
    </source>
</evidence>
<keyword evidence="5 7" id="KW-0539">Nucleus</keyword>
<evidence type="ECO:0000256" key="7">
    <source>
        <dbReference type="RuleBase" id="RU366049"/>
    </source>
</evidence>
<feature type="compositionally biased region" description="Low complexity" evidence="8">
    <location>
        <begin position="271"/>
        <end position="281"/>
    </location>
</feature>
<protein>
    <recommendedName>
        <fullName evidence="7">Chromosome segregation in meiosis protein</fullName>
    </recommendedName>
</protein>
<feature type="compositionally biased region" description="Acidic residues" evidence="8">
    <location>
        <begin position="253"/>
        <end position="267"/>
    </location>
</feature>
<evidence type="ECO:0000313" key="10">
    <source>
        <dbReference type="EMBL" id="KAK7750065.1"/>
    </source>
</evidence>
<feature type="compositionally biased region" description="Low complexity" evidence="8">
    <location>
        <begin position="345"/>
        <end position="355"/>
    </location>
</feature>
<dbReference type="PANTHER" id="PTHR13220:SF11">
    <property type="entry name" value="TIMELESS-INTERACTING PROTEIN"/>
    <property type="match status" value="1"/>
</dbReference>
<evidence type="ECO:0000256" key="6">
    <source>
        <dbReference type="ARBA" id="ARBA00023306"/>
    </source>
</evidence>
<feature type="region of interest" description="Disordered" evidence="8">
    <location>
        <begin position="158"/>
        <end position="389"/>
    </location>
</feature>
<name>A0AAN9YQ82_9PEZI</name>
<comment type="caution">
    <text evidence="10">The sequence shown here is derived from an EMBL/GenBank/DDBJ whole genome shotgun (WGS) entry which is preliminary data.</text>
</comment>
<evidence type="ECO:0000256" key="2">
    <source>
        <dbReference type="ARBA" id="ARBA00006075"/>
    </source>
</evidence>
<dbReference type="AlphaFoldDB" id="A0AAN9YQ82"/>
<keyword evidence="4" id="KW-0236">DNA replication inhibitor</keyword>
<keyword evidence="11" id="KW-1185">Reference proteome</keyword>
<organism evidence="10 11">
    <name type="scientific">Diatrype stigma</name>
    <dbReference type="NCBI Taxonomy" id="117547"/>
    <lineage>
        <taxon>Eukaryota</taxon>
        <taxon>Fungi</taxon>
        <taxon>Dikarya</taxon>
        <taxon>Ascomycota</taxon>
        <taxon>Pezizomycotina</taxon>
        <taxon>Sordariomycetes</taxon>
        <taxon>Xylariomycetidae</taxon>
        <taxon>Xylariales</taxon>
        <taxon>Diatrypaceae</taxon>
        <taxon>Diatrype</taxon>
    </lineage>
</organism>
<evidence type="ECO:0000256" key="8">
    <source>
        <dbReference type="SAM" id="MobiDB-lite"/>
    </source>
</evidence>
<comment type="function">
    <text evidence="7">Plays an important role in the control of DNA replication and the maintenance of replication fork stability.</text>
</comment>
<dbReference type="PANTHER" id="PTHR13220">
    <property type="entry name" value="TIMELESS INTERACTING-RELATED"/>
    <property type="match status" value="1"/>
</dbReference>
<keyword evidence="3 7" id="KW-0227">DNA damage</keyword>
<accession>A0AAN9YQ82</accession>
<proteinExistence type="inferred from homology"/>
<feature type="region of interest" description="Disordered" evidence="8">
    <location>
        <begin position="1"/>
        <end position="61"/>
    </location>
</feature>
<evidence type="ECO:0000256" key="5">
    <source>
        <dbReference type="ARBA" id="ARBA00023242"/>
    </source>
</evidence>
<dbReference type="InterPro" id="IPR040038">
    <property type="entry name" value="TIPIN/Csm3/Swi3"/>
</dbReference>
<dbReference type="GO" id="GO:0031298">
    <property type="term" value="C:replication fork protection complex"/>
    <property type="evidence" value="ECO:0007669"/>
    <property type="project" value="TreeGrafter"/>
</dbReference>
<dbReference type="GO" id="GO:0031297">
    <property type="term" value="P:replication fork processing"/>
    <property type="evidence" value="ECO:0007669"/>
    <property type="project" value="UniProtKB-UniRule"/>
</dbReference>
<feature type="domain" description="Chromosome segregation in meiosis protein 3" evidence="9">
    <location>
        <begin position="79"/>
        <end position="160"/>
    </location>
</feature>
<evidence type="ECO:0000313" key="11">
    <source>
        <dbReference type="Proteomes" id="UP001320420"/>
    </source>
</evidence>